<dbReference type="SUPFAM" id="SSF82153">
    <property type="entry name" value="FAS1 domain"/>
    <property type="match status" value="2"/>
</dbReference>
<keyword evidence="3" id="KW-1185">Reference proteome</keyword>
<dbReference type="Gene3D" id="2.30.180.10">
    <property type="entry name" value="FAS1 domain"/>
    <property type="match status" value="2"/>
</dbReference>
<dbReference type="PROSITE" id="PS50213">
    <property type="entry name" value="FAS1"/>
    <property type="match status" value="1"/>
</dbReference>
<dbReference type="GeneID" id="105049909"/>
<organism evidence="3 4">
    <name type="scientific">Elaeis guineensis var. tenera</name>
    <name type="common">Oil palm</name>
    <dbReference type="NCBI Taxonomy" id="51953"/>
    <lineage>
        <taxon>Eukaryota</taxon>
        <taxon>Viridiplantae</taxon>
        <taxon>Streptophyta</taxon>
        <taxon>Embryophyta</taxon>
        <taxon>Tracheophyta</taxon>
        <taxon>Spermatophyta</taxon>
        <taxon>Magnoliopsida</taxon>
        <taxon>Liliopsida</taxon>
        <taxon>Arecaceae</taxon>
        <taxon>Arecoideae</taxon>
        <taxon>Cocoseae</taxon>
        <taxon>Elaeidinae</taxon>
        <taxon>Elaeis</taxon>
    </lineage>
</organism>
<evidence type="ECO:0000313" key="3">
    <source>
        <dbReference type="Proteomes" id="UP000504607"/>
    </source>
</evidence>
<dbReference type="PANTHER" id="PTHR33985:SF17">
    <property type="entry name" value="FASCICLIN-LIKE ARABINOGALACTAN PROTEIN 20"/>
    <property type="match status" value="1"/>
</dbReference>
<name>A0A6I9RKA9_ELAGV</name>
<dbReference type="RefSeq" id="XP_010927993.1">
    <property type="nucleotide sequence ID" value="XM_010929691.3"/>
</dbReference>
<accession>A0A6I9RKA9</accession>
<proteinExistence type="inferred from homology"/>
<protein>
    <submittedName>
        <fullName evidence="4">Fasciclin-like arabinogalactan protein 20</fullName>
    </submittedName>
</protein>
<evidence type="ECO:0000256" key="1">
    <source>
        <dbReference type="ARBA" id="ARBA00007843"/>
    </source>
</evidence>
<dbReference type="InterPro" id="IPR052806">
    <property type="entry name" value="Fasciclin-like_AGP"/>
</dbReference>
<dbReference type="OrthoDB" id="1893649at2759"/>
<sequence>MRVINCRPCSGFSTLPAFSSTQPKQIERKNSKPPLMALHLTPLLLLLSVLPFSSPLSIGPQTLANAVESLSAAGYVSMALTLNLTSQKLLPPGAAGATLFSPSDAAFADSGQPPLSLLRFHLAPQRLRPKTLRSLSHGAKIPTLTPDLSLLITTSATEGRVSLNGVRINESAIFDDASLIVYAADDFFDPSFRISSLPAQSLATPGSVIQCQPPNPSRSLAGASAKLRSMGYSSIAAFLDVQLEWGGSKGATVFAPGDAALGACEGNFSEHLVVFQRHVVPCRLAGSDLAELGAGTVVPTFAEDFTISVDRSDGRSLLNGVPLSDEDLFDDGSLVVHGVRDVLKPLDASVDFGS</sequence>
<evidence type="ECO:0000313" key="4">
    <source>
        <dbReference type="RefSeq" id="XP_010927993.1"/>
    </source>
</evidence>
<dbReference type="KEGG" id="egu:105049909"/>
<evidence type="ECO:0000259" key="2">
    <source>
        <dbReference type="PROSITE" id="PS50213"/>
    </source>
</evidence>
<dbReference type="Pfam" id="PF02469">
    <property type="entry name" value="Fasciclin"/>
    <property type="match status" value="1"/>
</dbReference>
<dbReference type="InterPro" id="IPR036378">
    <property type="entry name" value="FAS1_dom_sf"/>
</dbReference>
<comment type="similarity">
    <text evidence="1">Belongs to the fasciclin-like AGP family.</text>
</comment>
<feature type="domain" description="FAS1" evidence="2">
    <location>
        <begin position="60"/>
        <end position="187"/>
    </location>
</feature>
<dbReference type="AlphaFoldDB" id="A0A6I9RKA9"/>
<reference evidence="4" key="1">
    <citation type="submission" date="2025-08" db="UniProtKB">
        <authorList>
            <consortium name="RefSeq"/>
        </authorList>
    </citation>
    <scope>IDENTIFICATION</scope>
</reference>
<dbReference type="InParanoid" id="A0A6I9RKA9"/>
<dbReference type="PANTHER" id="PTHR33985">
    <property type="entry name" value="OS02G0491300 PROTEIN-RELATED"/>
    <property type="match status" value="1"/>
</dbReference>
<gene>
    <name evidence="4" type="primary">LOC105049909</name>
</gene>
<dbReference type="SMART" id="SM00554">
    <property type="entry name" value="FAS1"/>
    <property type="match status" value="2"/>
</dbReference>
<dbReference type="InterPro" id="IPR000782">
    <property type="entry name" value="FAS1_domain"/>
</dbReference>
<dbReference type="Proteomes" id="UP000504607">
    <property type="component" value="Chromosome 8"/>
</dbReference>